<evidence type="ECO:0000256" key="1">
    <source>
        <dbReference type="ARBA" id="ARBA00004651"/>
    </source>
</evidence>
<evidence type="ECO:0000256" key="5">
    <source>
        <dbReference type="ARBA" id="ARBA00023136"/>
    </source>
</evidence>
<dbReference type="GO" id="GO:0022857">
    <property type="term" value="F:transmembrane transporter activity"/>
    <property type="evidence" value="ECO:0007669"/>
    <property type="project" value="InterPro"/>
</dbReference>
<feature type="transmembrane region" description="Helical" evidence="7">
    <location>
        <begin position="87"/>
        <end position="107"/>
    </location>
</feature>
<feature type="transmembrane region" description="Helical" evidence="7">
    <location>
        <begin position="30"/>
        <end position="49"/>
    </location>
</feature>
<dbReference type="InterPro" id="IPR001851">
    <property type="entry name" value="ABC_transp_permease"/>
</dbReference>
<feature type="transmembrane region" description="Helical" evidence="7">
    <location>
        <begin position="61"/>
        <end position="80"/>
    </location>
</feature>
<dbReference type="AlphaFoldDB" id="A0A1H8YI58"/>
<dbReference type="EMBL" id="FOEF01000017">
    <property type="protein sequence ID" value="SEP51817.1"/>
    <property type="molecule type" value="Genomic_DNA"/>
</dbReference>
<evidence type="ECO:0000313" key="8">
    <source>
        <dbReference type="EMBL" id="SEP51817.1"/>
    </source>
</evidence>
<gene>
    <name evidence="8" type="ORF">SAMN04489732_117135</name>
</gene>
<dbReference type="GO" id="GO:0005886">
    <property type="term" value="C:plasma membrane"/>
    <property type="evidence" value="ECO:0007669"/>
    <property type="project" value="UniProtKB-SubCell"/>
</dbReference>
<feature type="transmembrane region" description="Helical" evidence="7">
    <location>
        <begin position="213"/>
        <end position="235"/>
    </location>
</feature>
<proteinExistence type="predicted"/>
<evidence type="ECO:0000256" key="7">
    <source>
        <dbReference type="SAM" id="Phobius"/>
    </source>
</evidence>
<evidence type="ECO:0000256" key="3">
    <source>
        <dbReference type="ARBA" id="ARBA00022692"/>
    </source>
</evidence>
<name>A0A1H8YI58_9PSEU</name>
<protein>
    <submittedName>
        <fullName evidence="8">Nucleoside ABC transporter membrane protein</fullName>
    </submittedName>
</protein>
<dbReference type="CDD" id="cd06580">
    <property type="entry name" value="TM_PBP1_transp_TpRbsC_like"/>
    <property type="match status" value="1"/>
</dbReference>
<feature type="transmembrane region" description="Helical" evidence="7">
    <location>
        <begin position="266"/>
        <end position="286"/>
    </location>
</feature>
<evidence type="ECO:0000313" key="9">
    <source>
        <dbReference type="Proteomes" id="UP000198582"/>
    </source>
</evidence>
<dbReference type="PANTHER" id="PTHR43370:SF1">
    <property type="entry name" value="GUANOSINE ABC TRANSPORTER PERMEASE PROTEIN NUPQ"/>
    <property type="match status" value="1"/>
</dbReference>
<dbReference type="PANTHER" id="PTHR43370">
    <property type="entry name" value="SUGAR ABC TRANSPORTER INTEGRAL MEMBRANE PROTEIN-RELATED"/>
    <property type="match status" value="1"/>
</dbReference>
<feature type="transmembrane region" description="Helical" evidence="7">
    <location>
        <begin position="142"/>
        <end position="164"/>
    </location>
</feature>
<dbReference type="Pfam" id="PF02653">
    <property type="entry name" value="BPD_transp_2"/>
    <property type="match status" value="1"/>
</dbReference>
<keyword evidence="5 7" id="KW-0472">Membrane</keyword>
<feature type="transmembrane region" description="Helical" evidence="7">
    <location>
        <begin position="113"/>
        <end position="135"/>
    </location>
</feature>
<feature type="transmembrane region" description="Helical" evidence="7">
    <location>
        <begin position="339"/>
        <end position="357"/>
    </location>
</feature>
<dbReference type="STRING" id="394193.SAMN04489732_117135"/>
<keyword evidence="4 7" id="KW-1133">Transmembrane helix</keyword>
<feature type="transmembrane region" description="Helical" evidence="7">
    <location>
        <begin position="394"/>
        <end position="411"/>
    </location>
</feature>
<sequence length="427" mass="44836">MTATTEFSRPEPESGTPMPKRRRVPRIPGWARGVIWAVVAIVVMSTASYSTGVAALTSSNTASTALRLALPILLCALGGLWAERAGVVNIGLEGMMILGTWGAAWGAYYGGVWVGLIAAIVFGALGGLLHAVATVTFNVNHIVSGVAINLLGLGVAKYLANLIFEPISGNPRQSPPVPKFDTYSASGLSDWLGSLENEQRVGISDVAGVLRGLVTGVAPLTMIAILLVPISYYVLWRTRFGLRLRSCGENPVAAESLGVNVYRHKYVAMLISGGFAGMGGASLVLLKGGADYLENQTNGRGYIGLAAMIFGNWRPGGLLGGAALFGYADGLQLAGGGEAVLALLYGSVILLGVIVVVQLFRRRWLAAGLGVVGAGILYAIYWTNDTLPSDLIPYTAHFVTLIVLAVASQRLRPPKADGQPYRRGEGD</sequence>
<reference evidence="8 9" key="1">
    <citation type="submission" date="2016-10" db="EMBL/GenBank/DDBJ databases">
        <authorList>
            <person name="de Groot N.N."/>
        </authorList>
    </citation>
    <scope>NUCLEOTIDE SEQUENCE [LARGE SCALE GENOMIC DNA]</scope>
    <source>
        <strain evidence="8 9">DSM 44993</strain>
    </source>
</reference>
<keyword evidence="9" id="KW-1185">Reference proteome</keyword>
<evidence type="ECO:0000256" key="2">
    <source>
        <dbReference type="ARBA" id="ARBA00022475"/>
    </source>
</evidence>
<keyword evidence="2" id="KW-1003">Cell membrane</keyword>
<dbReference type="Proteomes" id="UP000198582">
    <property type="component" value="Unassembled WGS sequence"/>
</dbReference>
<evidence type="ECO:0000256" key="6">
    <source>
        <dbReference type="SAM" id="MobiDB-lite"/>
    </source>
</evidence>
<organism evidence="8 9">
    <name type="scientific">Amycolatopsis saalfeldensis</name>
    <dbReference type="NCBI Taxonomy" id="394193"/>
    <lineage>
        <taxon>Bacteria</taxon>
        <taxon>Bacillati</taxon>
        <taxon>Actinomycetota</taxon>
        <taxon>Actinomycetes</taxon>
        <taxon>Pseudonocardiales</taxon>
        <taxon>Pseudonocardiaceae</taxon>
        <taxon>Amycolatopsis</taxon>
    </lineage>
</organism>
<accession>A0A1H8YI58</accession>
<keyword evidence="3 7" id="KW-0812">Transmembrane</keyword>
<comment type="subcellular location">
    <subcellularLocation>
        <location evidence="1">Cell membrane</location>
        <topology evidence="1">Multi-pass membrane protein</topology>
    </subcellularLocation>
</comment>
<evidence type="ECO:0000256" key="4">
    <source>
        <dbReference type="ARBA" id="ARBA00022989"/>
    </source>
</evidence>
<feature type="transmembrane region" description="Helical" evidence="7">
    <location>
        <begin position="364"/>
        <end position="382"/>
    </location>
</feature>
<feature type="region of interest" description="Disordered" evidence="6">
    <location>
        <begin position="1"/>
        <end position="24"/>
    </location>
</feature>